<keyword evidence="2" id="KW-1185">Reference proteome</keyword>
<evidence type="ECO:0000313" key="2">
    <source>
        <dbReference type="Proteomes" id="UP000215914"/>
    </source>
</evidence>
<organism evidence="1 2">
    <name type="scientific">Helianthus annuus</name>
    <name type="common">Common sunflower</name>
    <dbReference type="NCBI Taxonomy" id="4232"/>
    <lineage>
        <taxon>Eukaryota</taxon>
        <taxon>Viridiplantae</taxon>
        <taxon>Streptophyta</taxon>
        <taxon>Embryophyta</taxon>
        <taxon>Tracheophyta</taxon>
        <taxon>Spermatophyta</taxon>
        <taxon>Magnoliopsida</taxon>
        <taxon>eudicotyledons</taxon>
        <taxon>Gunneridae</taxon>
        <taxon>Pentapetalae</taxon>
        <taxon>asterids</taxon>
        <taxon>campanulids</taxon>
        <taxon>Asterales</taxon>
        <taxon>Asteraceae</taxon>
        <taxon>Asteroideae</taxon>
        <taxon>Heliantheae alliance</taxon>
        <taxon>Heliantheae</taxon>
        <taxon>Helianthus</taxon>
    </lineage>
</organism>
<comment type="caution">
    <text evidence="1">The sequence shown here is derived from an EMBL/GenBank/DDBJ whole genome shotgun (WGS) entry which is preliminary data.</text>
</comment>
<dbReference type="Gramene" id="mRNA:HanXRQr2_Chr03g0135491">
    <property type="protein sequence ID" value="CDS:HanXRQr2_Chr03g0135491.1"/>
    <property type="gene ID" value="HanXRQr2_Chr03g0135491"/>
</dbReference>
<dbReference type="AlphaFoldDB" id="A0A9K3NXT6"/>
<proteinExistence type="predicted"/>
<dbReference type="EMBL" id="MNCJ02000318">
    <property type="protein sequence ID" value="KAF5816546.1"/>
    <property type="molecule type" value="Genomic_DNA"/>
</dbReference>
<reference evidence="1" key="1">
    <citation type="journal article" date="2017" name="Nature">
        <title>The sunflower genome provides insights into oil metabolism, flowering and Asterid evolution.</title>
        <authorList>
            <person name="Badouin H."/>
            <person name="Gouzy J."/>
            <person name="Grassa C.J."/>
            <person name="Murat F."/>
            <person name="Staton S.E."/>
            <person name="Cottret L."/>
            <person name="Lelandais-Briere C."/>
            <person name="Owens G.L."/>
            <person name="Carrere S."/>
            <person name="Mayjonade B."/>
            <person name="Legrand L."/>
            <person name="Gill N."/>
            <person name="Kane N.C."/>
            <person name="Bowers J.E."/>
            <person name="Hubner S."/>
            <person name="Bellec A."/>
            <person name="Berard A."/>
            <person name="Berges H."/>
            <person name="Blanchet N."/>
            <person name="Boniface M.C."/>
            <person name="Brunel D."/>
            <person name="Catrice O."/>
            <person name="Chaidir N."/>
            <person name="Claudel C."/>
            <person name="Donnadieu C."/>
            <person name="Faraut T."/>
            <person name="Fievet G."/>
            <person name="Helmstetter N."/>
            <person name="King M."/>
            <person name="Knapp S.J."/>
            <person name="Lai Z."/>
            <person name="Le Paslier M.C."/>
            <person name="Lippi Y."/>
            <person name="Lorenzon L."/>
            <person name="Mandel J.R."/>
            <person name="Marage G."/>
            <person name="Marchand G."/>
            <person name="Marquand E."/>
            <person name="Bret-Mestries E."/>
            <person name="Morien E."/>
            <person name="Nambeesan S."/>
            <person name="Nguyen T."/>
            <person name="Pegot-Espagnet P."/>
            <person name="Pouilly N."/>
            <person name="Raftis F."/>
            <person name="Sallet E."/>
            <person name="Schiex T."/>
            <person name="Thomas J."/>
            <person name="Vandecasteele C."/>
            <person name="Vares D."/>
            <person name="Vear F."/>
            <person name="Vautrin S."/>
            <person name="Crespi M."/>
            <person name="Mangin B."/>
            <person name="Burke J.M."/>
            <person name="Salse J."/>
            <person name="Munos S."/>
            <person name="Vincourt P."/>
            <person name="Rieseberg L.H."/>
            <person name="Langlade N.B."/>
        </authorList>
    </citation>
    <scope>NUCLEOTIDE SEQUENCE</scope>
    <source>
        <tissue evidence="1">Leaves</tissue>
    </source>
</reference>
<name>A0A9K3NXT6_HELAN</name>
<gene>
    <name evidence="1" type="ORF">HanXRQr2_Chr03g0135491</name>
</gene>
<protein>
    <submittedName>
        <fullName evidence="1">Uncharacterized protein</fullName>
    </submittedName>
</protein>
<reference evidence="1" key="2">
    <citation type="submission" date="2020-06" db="EMBL/GenBank/DDBJ databases">
        <title>Helianthus annuus Genome sequencing and assembly Release 2.</title>
        <authorList>
            <person name="Gouzy J."/>
            <person name="Langlade N."/>
            <person name="Munos S."/>
        </authorList>
    </citation>
    <scope>NUCLEOTIDE SEQUENCE</scope>
    <source>
        <tissue evidence="1">Leaves</tissue>
    </source>
</reference>
<accession>A0A9K3NXT6</accession>
<evidence type="ECO:0000313" key="1">
    <source>
        <dbReference type="EMBL" id="KAF5816546.1"/>
    </source>
</evidence>
<sequence length="52" mass="6233">MNDTNFRHFCHMSPMGRLSHSLKFTCQVVTKYQSSHIRIQLLLVLYLTFYLI</sequence>
<dbReference type="Proteomes" id="UP000215914">
    <property type="component" value="Unassembled WGS sequence"/>
</dbReference>